<dbReference type="Pfam" id="PF14955">
    <property type="entry name" value="MRP-S24"/>
    <property type="match status" value="1"/>
</dbReference>
<dbReference type="InterPro" id="IPR026146">
    <property type="entry name" value="Ribosomal_uS3m"/>
</dbReference>
<dbReference type="Proteomes" id="UP000276133">
    <property type="component" value="Unassembled WGS sequence"/>
</dbReference>
<feature type="non-terminal residue" evidence="1">
    <location>
        <position position="90"/>
    </location>
</feature>
<evidence type="ECO:0000313" key="2">
    <source>
        <dbReference type="Proteomes" id="UP000276133"/>
    </source>
</evidence>
<accession>A0A3M7RZI4</accession>
<proteinExistence type="predicted"/>
<keyword evidence="2" id="KW-1185">Reference proteome</keyword>
<dbReference type="AlphaFoldDB" id="A0A3M7RZI4"/>
<sequence length="90" mass="10525">MNTLLKISKIPSSLLFRPKTEISHAFLKQPILINSSIRTNYTFNLNNKLVKYRRATRPKKTTDHSILLNYEQSQFAEKIGVTKSWNSWNT</sequence>
<protein>
    <submittedName>
        <fullName evidence="1">Uncharacterized protein</fullName>
    </submittedName>
</protein>
<dbReference type="GO" id="GO:0005739">
    <property type="term" value="C:mitochondrion"/>
    <property type="evidence" value="ECO:0007669"/>
    <property type="project" value="InterPro"/>
</dbReference>
<evidence type="ECO:0000313" key="1">
    <source>
        <dbReference type="EMBL" id="RNA28971.1"/>
    </source>
</evidence>
<name>A0A3M7RZI4_BRAPC</name>
<gene>
    <name evidence="1" type="ORF">BpHYR1_011967</name>
</gene>
<comment type="caution">
    <text evidence="1">The sequence shown here is derived from an EMBL/GenBank/DDBJ whole genome shotgun (WGS) entry which is preliminary data.</text>
</comment>
<dbReference type="EMBL" id="REGN01002302">
    <property type="protein sequence ID" value="RNA28971.1"/>
    <property type="molecule type" value="Genomic_DNA"/>
</dbReference>
<reference evidence="1 2" key="1">
    <citation type="journal article" date="2018" name="Sci. Rep.">
        <title>Genomic signatures of local adaptation to the degree of environmental predictability in rotifers.</title>
        <authorList>
            <person name="Franch-Gras L."/>
            <person name="Hahn C."/>
            <person name="Garcia-Roger E.M."/>
            <person name="Carmona M.J."/>
            <person name="Serra M."/>
            <person name="Gomez A."/>
        </authorList>
    </citation>
    <scope>NUCLEOTIDE SEQUENCE [LARGE SCALE GENOMIC DNA]</scope>
    <source>
        <strain evidence="1">HYR1</strain>
    </source>
</reference>
<organism evidence="1 2">
    <name type="scientific">Brachionus plicatilis</name>
    <name type="common">Marine rotifer</name>
    <name type="synonym">Brachionus muelleri</name>
    <dbReference type="NCBI Taxonomy" id="10195"/>
    <lineage>
        <taxon>Eukaryota</taxon>
        <taxon>Metazoa</taxon>
        <taxon>Spiralia</taxon>
        <taxon>Gnathifera</taxon>
        <taxon>Rotifera</taxon>
        <taxon>Eurotatoria</taxon>
        <taxon>Monogononta</taxon>
        <taxon>Pseudotrocha</taxon>
        <taxon>Ploima</taxon>
        <taxon>Brachionidae</taxon>
        <taxon>Brachionus</taxon>
    </lineage>
</organism>
<dbReference type="OrthoDB" id="5950413at2759"/>